<reference evidence="2 3" key="1">
    <citation type="journal article" date="2020" name="ISME J.">
        <title>Uncovering the hidden diversity of litter-decomposition mechanisms in mushroom-forming fungi.</title>
        <authorList>
            <person name="Floudas D."/>
            <person name="Bentzer J."/>
            <person name="Ahren D."/>
            <person name="Johansson T."/>
            <person name="Persson P."/>
            <person name="Tunlid A."/>
        </authorList>
    </citation>
    <scope>NUCLEOTIDE SEQUENCE [LARGE SCALE GENOMIC DNA]</scope>
    <source>
        <strain evidence="2 3">CBS 175.51</strain>
    </source>
</reference>
<sequence>MEEVICQDRSESRDDATSDLTAGSHLLQERSVGGDKGDHGRRIRSCLANVPNEVWQQIFSFAQTWREYQDAGDDGIPLPEAMEYRNLATICAVSRSWRQIAIGHRNLWTSLPTLVVRTMEDLPGWNLVRDGENSKRWIQLFLSRAGGSLPLACRITIYPIAWAQDQGAIRDAVKILTDQCHRWATVTLLIPLAAIAPLLSCIEGKLPMLSTLALDTTLGTAIPDSIDDYTLNLFLKAPKLRTAYIEWKFWDSYASIPNVKINLPWSQLERVSANVPGGSLYKDLIEAQPVDLKEFRYSASETSVSPTLPTPIILPNLEHFSVQSDDDEPSLIDHLDKLTLPALKYFSFERPGDVPPNVFDTKLISLIQRSGCSLEMLDLEPYNQPSSLYFDILALSPKLTAIKVGHPGIAELLRKLVLDPASPNPLLPVLQRLELRDYTSSRGPRARLDVNALMRVVRSRTLDLPQDSTGGEAGCVLKPLDTVVIISYDMRSLYDDLTLWESQELGNRFRKYGSPDPLAFPSALTPSRAESALRKFRALYYKSPSEAGFFAMAADMGRLLDELEALDVENTNTSILVVSSSTTATHRACGQRRGFLHQLNYYYASWKEVAFPDMPQGAREVIHAISTRAKHILDCWRPFILRDLAACPYVWEFDDWDVGGSPSTKMTRWHVRPGEEGTSWHGLISEGSSEADDR</sequence>
<protein>
    <recommendedName>
        <fullName evidence="4">F-box domain-containing protein</fullName>
    </recommendedName>
</protein>
<name>A0A8H5AUE8_9AGAR</name>
<proteinExistence type="predicted"/>
<dbReference type="AlphaFoldDB" id="A0A8H5AUE8"/>
<dbReference type="EMBL" id="JAACJK010000228">
    <property type="protein sequence ID" value="KAF5311192.1"/>
    <property type="molecule type" value="Genomic_DNA"/>
</dbReference>
<evidence type="ECO:0000256" key="1">
    <source>
        <dbReference type="SAM" id="MobiDB-lite"/>
    </source>
</evidence>
<evidence type="ECO:0000313" key="2">
    <source>
        <dbReference type="EMBL" id="KAF5311192.1"/>
    </source>
</evidence>
<dbReference type="OrthoDB" id="3365698at2759"/>
<gene>
    <name evidence="2" type="ORF">D9611_012990</name>
</gene>
<dbReference type="Gene3D" id="1.20.1280.50">
    <property type="match status" value="1"/>
</dbReference>
<comment type="caution">
    <text evidence="2">The sequence shown here is derived from an EMBL/GenBank/DDBJ whole genome shotgun (WGS) entry which is preliminary data.</text>
</comment>
<evidence type="ECO:0008006" key="4">
    <source>
        <dbReference type="Google" id="ProtNLM"/>
    </source>
</evidence>
<feature type="region of interest" description="Disordered" evidence="1">
    <location>
        <begin position="675"/>
        <end position="694"/>
    </location>
</feature>
<keyword evidence="3" id="KW-1185">Reference proteome</keyword>
<dbReference type="SUPFAM" id="SSF81383">
    <property type="entry name" value="F-box domain"/>
    <property type="match status" value="1"/>
</dbReference>
<feature type="compositionally biased region" description="Basic and acidic residues" evidence="1">
    <location>
        <begin position="1"/>
        <end position="16"/>
    </location>
</feature>
<evidence type="ECO:0000313" key="3">
    <source>
        <dbReference type="Proteomes" id="UP000541558"/>
    </source>
</evidence>
<dbReference type="Proteomes" id="UP000541558">
    <property type="component" value="Unassembled WGS sequence"/>
</dbReference>
<dbReference type="InterPro" id="IPR036047">
    <property type="entry name" value="F-box-like_dom_sf"/>
</dbReference>
<feature type="region of interest" description="Disordered" evidence="1">
    <location>
        <begin position="1"/>
        <end position="39"/>
    </location>
</feature>
<accession>A0A8H5AUE8</accession>
<organism evidence="2 3">
    <name type="scientific">Ephemerocybe angulata</name>
    <dbReference type="NCBI Taxonomy" id="980116"/>
    <lineage>
        <taxon>Eukaryota</taxon>
        <taxon>Fungi</taxon>
        <taxon>Dikarya</taxon>
        <taxon>Basidiomycota</taxon>
        <taxon>Agaricomycotina</taxon>
        <taxon>Agaricomycetes</taxon>
        <taxon>Agaricomycetidae</taxon>
        <taxon>Agaricales</taxon>
        <taxon>Agaricineae</taxon>
        <taxon>Psathyrellaceae</taxon>
        <taxon>Ephemerocybe</taxon>
    </lineage>
</organism>